<organism evidence="1 2">
    <name type="scientific">Hypothenemus hampei</name>
    <name type="common">Coffee berry borer</name>
    <dbReference type="NCBI Taxonomy" id="57062"/>
    <lineage>
        <taxon>Eukaryota</taxon>
        <taxon>Metazoa</taxon>
        <taxon>Ecdysozoa</taxon>
        <taxon>Arthropoda</taxon>
        <taxon>Hexapoda</taxon>
        <taxon>Insecta</taxon>
        <taxon>Pterygota</taxon>
        <taxon>Neoptera</taxon>
        <taxon>Endopterygota</taxon>
        <taxon>Coleoptera</taxon>
        <taxon>Polyphaga</taxon>
        <taxon>Cucujiformia</taxon>
        <taxon>Curculionidae</taxon>
        <taxon>Scolytinae</taxon>
        <taxon>Hypothenemus</taxon>
    </lineage>
</organism>
<keyword evidence="2" id="KW-1185">Reference proteome</keyword>
<protein>
    <submittedName>
        <fullName evidence="1">Uncharacterized protein</fullName>
    </submittedName>
</protein>
<accession>A0ABD1EU35</accession>
<reference evidence="1 2" key="1">
    <citation type="submission" date="2024-05" db="EMBL/GenBank/DDBJ databases">
        <title>Genetic variation in Jamaican populations of the coffee berry borer (Hypothenemus hampei).</title>
        <authorList>
            <person name="Errbii M."/>
            <person name="Myrie A."/>
        </authorList>
    </citation>
    <scope>NUCLEOTIDE SEQUENCE [LARGE SCALE GENOMIC DNA]</scope>
    <source>
        <strain evidence="1">JA-Hopewell-2020-01-JO</strain>
        <tissue evidence="1">Whole body</tissue>
    </source>
</reference>
<comment type="caution">
    <text evidence="1">The sequence shown here is derived from an EMBL/GenBank/DDBJ whole genome shotgun (WGS) entry which is preliminary data.</text>
</comment>
<sequence length="212" mass="25045">MKLIISQPLSEEQDENLRVEGLKVKDTESLKTQPTQVIIKTEASQETVSDFLRDLQENSDTKKHYYLFKIKEFYDFLPIYAKNSDRYLRLEIIDQDDLGYPRGNNGDAEQESEKSVLVKRDITRHKEEELTDESLKDSINLLQNGFLKKRSSEDSFDRQLVRNDIGNFYPDSWDQDDLDNPENNNHRLVAYVPFFRVKKYYLHRKLLDVVSS</sequence>
<proteinExistence type="predicted"/>
<evidence type="ECO:0000313" key="1">
    <source>
        <dbReference type="EMBL" id="KAL1502303.1"/>
    </source>
</evidence>
<dbReference type="Proteomes" id="UP001566132">
    <property type="component" value="Unassembled WGS sequence"/>
</dbReference>
<dbReference type="AlphaFoldDB" id="A0ABD1EU35"/>
<evidence type="ECO:0000313" key="2">
    <source>
        <dbReference type="Proteomes" id="UP001566132"/>
    </source>
</evidence>
<dbReference type="EMBL" id="JBDJPC010000005">
    <property type="protein sequence ID" value="KAL1502303.1"/>
    <property type="molecule type" value="Genomic_DNA"/>
</dbReference>
<name>A0ABD1EU35_HYPHA</name>
<gene>
    <name evidence="1" type="ORF">ABEB36_007469</name>
</gene>